<keyword evidence="1" id="KW-1133">Transmembrane helix</keyword>
<keyword evidence="3" id="KW-1185">Reference proteome</keyword>
<proteinExistence type="predicted"/>
<organism evidence="2 3">
    <name type="scientific">Geothrix rubra</name>
    <dbReference type="NCBI Taxonomy" id="2927977"/>
    <lineage>
        <taxon>Bacteria</taxon>
        <taxon>Pseudomonadati</taxon>
        <taxon>Acidobacteriota</taxon>
        <taxon>Holophagae</taxon>
        <taxon>Holophagales</taxon>
        <taxon>Holophagaceae</taxon>
        <taxon>Geothrix</taxon>
    </lineage>
</organism>
<evidence type="ECO:0000313" key="2">
    <source>
        <dbReference type="EMBL" id="GLH70897.1"/>
    </source>
</evidence>
<name>A0ABQ5Q7X3_9BACT</name>
<dbReference type="RefSeq" id="WP_285726601.1">
    <property type="nucleotide sequence ID" value="NZ_BSDD01000005.1"/>
</dbReference>
<reference evidence="2 3" key="1">
    <citation type="journal article" date="2023" name="Antonie Van Leeuwenhoek">
        <title>Mesoterricola silvestris gen. nov., sp. nov., Mesoterricola sediminis sp. nov., Geothrix oryzae sp. nov., Geothrix edaphica sp. nov., Geothrix rubra sp. nov., and Geothrix limicola sp. nov., six novel members of Acidobacteriota isolated from soils.</title>
        <authorList>
            <person name="Itoh H."/>
            <person name="Sugisawa Y."/>
            <person name="Mise K."/>
            <person name="Xu Z."/>
            <person name="Kuniyasu M."/>
            <person name="Ushijima N."/>
            <person name="Kawano K."/>
            <person name="Kobayashi E."/>
            <person name="Shiratori Y."/>
            <person name="Masuda Y."/>
            <person name="Senoo K."/>
        </authorList>
    </citation>
    <scope>NUCLEOTIDE SEQUENCE [LARGE SCALE GENOMIC DNA]</scope>
    <source>
        <strain evidence="2 3">Red803</strain>
    </source>
</reference>
<feature type="transmembrane region" description="Helical" evidence="1">
    <location>
        <begin position="115"/>
        <end position="137"/>
    </location>
</feature>
<accession>A0ABQ5Q7X3</accession>
<keyword evidence="1" id="KW-0472">Membrane</keyword>
<dbReference type="Proteomes" id="UP001165089">
    <property type="component" value="Unassembled WGS sequence"/>
</dbReference>
<evidence type="ECO:0000313" key="3">
    <source>
        <dbReference type="Proteomes" id="UP001165089"/>
    </source>
</evidence>
<evidence type="ECO:0008006" key="4">
    <source>
        <dbReference type="Google" id="ProtNLM"/>
    </source>
</evidence>
<sequence>MRNTGIILSLLGIALGALAVVFSVGYQPAQGFLGSLPAMEVVLKPGTPVTRADEPLMAGTAFYHWEDAEGKSQTSARPPLPSTEVRKFRVTTQSGNRWSDRPGRVRTELQDRKAVPLRTVLAAALVLTFLGLGMALLGRRR</sequence>
<gene>
    <name evidence="2" type="ORF">GETHPA_24300</name>
</gene>
<evidence type="ECO:0000256" key="1">
    <source>
        <dbReference type="SAM" id="Phobius"/>
    </source>
</evidence>
<comment type="caution">
    <text evidence="2">The sequence shown here is derived from an EMBL/GenBank/DDBJ whole genome shotgun (WGS) entry which is preliminary data.</text>
</comment>
<dbReference type="EMBL" id="BSDD01000005">
    <property type="protein sequence ID" value="GLH70897.1"/>
    <property type="molecule type" value="Genomic_DNA"/>
</dbReference>
<keyword evidence="1" id="KW-0812">Transmembrane</keyword>
<protein>
    <recommendedName>
        <fullName evidence="4">DUF3592 domain-containing protein</fullName>
    </recommendedName>
</protein>